<protein>
    <submittedName>
        <fullName evidence="1">Uncharacterized protein</fullName>
    </submittedName>
</protein>
<keyword evidence="2" id="KW-1185">Reference proteome</keyword>
<dbReference type="EMBL" id="CP017478">
    <property type="protein sequence ID" value="AOW20094.1"/>
    <property type="molecule type" value="Genomic_DNA"/>
</dbReference>
<gene>
    <name evidence="1" type="ORF">LPB138_05095</name>
</gene>
<evidence type="ECO:0000313" key="2">
    <source>
        <dbReference type="Proteomes" id="UP000176050"/>
    </source>
</evidence>
<sequence>MLFIILTSITIINQVNSQVKIINNTNFSLKNINIYSTSFKSLNPKDSTDFKKFNYQEYSNNSFIQLKSRDTLFFISISPPEQNKKITLSIDSLNFKNRIIYYSEKLTEI</sequence>
<reference evidence="1 2" key="1">
    <citation type="submission" date="2016-10" db="EMBL/GenBank/DDBJ databases">
        <title>Lutibacter sp. LPB0138, isolated from marine gastropod.</title>
        <authorList>
            <person name="Kim E."/>
            <person name="Yi H."/>
        </authorList>
    </citation>
    <scope>NUCLEOTIDE SEQUENCE [LARGE SCALE GENOMIC DNA]</scope>
    <source>
        <strain evidence="1 2">LPB0138</strain>
    </source>
</reference>
<evidence type="ECO:0000313" key="1">
    <source>
        <dbReference type="EMBL" id="AOW20094.1"/>
    </source>
</evidence>
<dbReference type="STRING" id="1850246.LPB138_05095"/>
<proteinExistence type="predicted"/>
<dbReference type="AlphaFoldDB" id="A0A1D8P6A1"/>
<accession>A0A1D8P6A1</accession>
<organism evidence="1 2">
    <name type="scientific">Urechidicola croceus</name>
    <dbReference type="NCBI Taxonomy" id="1850246"/>
    <lineage>
        <taxon>Bacteria</taxon>
        <taxon>Pseudomonadati</taxon>
        <taxon>Bacteroidota</taxon>
        <taxon>Flavobacteriia</taxon>
        <taxon>Flavobacteriales</taxon>
        <taxon>Flavobacteriaceae</taxon>
        <taxon>Urechidicola</taxon>
    </lineage>
</organism>
<name>A0A1D8P6A1_9FLAO</name>
<dbReference type="KEGG" id="lul:LPB138_05095"/>
<dbReference type="Proteomes" id="UP000176050">
    <property type="component" value="Chromosome"/>
</dbReference>